<dbReference type="AlphaFoldDB" id="A0A1X7IT25"/>
<dbReference type="CDD" id="cd07177">
    <property type="entry name" value="terB_like"/>
    <property type="match status" value="1"/>
</dbReference>
<accession>A0A1X7IT25</accession>
<dbReference type="Gene3D" id="1.10.3680.10">
    <property type="entry name" value="TerB-like"/>
    <property type="match status" value="1"/>
</dbReference>
<dbReference type="Proteomes" id="UP000193804">
    <property type="component" value="Unassembled WGS sequence"/>
</dbReference>
<evidence type="ECO:0000259" key="1">
    <source>
        <dbReference type="Pfam" id="PF05099"/>
    </source>
</evidence>
<organism evidence="2 3">
    <name type="scientific">Marivirga sericea</name>
    <dbReference type="NCBI Taxonomy" id="1028"/>
    <lineage>
        <taxon>Bacteria</taxon>
        <taxon>Pseudomonadati</taxon>
        <taxon>Bacteroidota</taxon>
        <taxon>Cytophagia</taxon>
        <taxon>Cytophagales</taxon>
        <taxon>Marivirgaceae</taxon>
        <taxon>Marivirga</taxon>
    </lineage>
</organism>
<dbReference type="EMBL" id="FXAW01000001">
    <property type="protein sequence ID" value="SMG18271.1"/>
    <property type="molecule type" value="Genomic_DNA"/>
</dbReference>
<dbReference type="SUPFAM" id="SSF158682">
    <property type="entry name" value="TerB-like"/>
    <property type="match status" value="1"/>
</dbReference>
<protein>
    <submittedName>
        <fullName evidence="2">Tellurite resistance protein TerB</fullName>
    </submittedName>
</protein>
<reference evidence="3" key="1">
    <citation type="submission" date="2017-04" db="EMBL/GenBank/DDBJ databases">
        <authorList>
            <person name="Varghese N."/>
            <person name="Submissions S."/>
        </authorList>
    </citation>
    <scope>NUCLEOTIDE SEQUENCE [LARGE SCALE GENOMIC DNA]</scope>
    <source>
        <strain evidence="3">DSM 4125</strain>
    </source>
</reference>
<evidence type="ECO:0000313" key="3">
    <source>
        <dbReference type="Proteomes" id="UP000193804"/>
    </source>
</evidence>
<proteinExistence type="predicted"/>
<dbReference type="Pfam" id="PF05099">
    <property type="entry name" value="TerB"/>
    <property type="match status" value="1"/>
</dbReference>
<dbReference type="STRING" id="1028.SAMN05661096_01051"/>
<keyword evidence="3" id="KW-1185">Reference proteome</keyword>
<name>A0A1X7IT25_9BACT</name>
<dbReference type="InterPro" id="IPR029024">
    <property type="entry name" value="TerB-like"/>
</dbReference>
<feature type="domain" description="Co-chaperone DjlA N-terminal" evidence="1">
    <location>
        <begin position="15"/>
        <end position="129"/>
    </location>
</feature>
<evidence type="ECO:0000313" key="2">
    <source>
        <dbReference type="EMBL" id="SMG18271.1"/>
    </source>
</evidence>
<dbReference type="RefSeq" id="WP_085515994.1">
    <property type="nucleotide sequence ID" value="NZ_FXAW01000001.1"/>
</dbReference>
<dbReference type="InterPro" id="IPR007791">
    <property type="entry name" value="DjlA_N"/>
</dbReference>
<gene>
    <name evidence="2" type="ORF">SAMN05661096_01051</name>
</gene>
<sequence length="129" mass="15341">MDKHHIFKNYESFILFLLIHVGSSDYSLKGSEIEVILSKMEDYFPDIDDMDQLRTKFIGLKDEYEELSDSDINHIIYHNYLHYRNDSINANRIMNDLQEVIMADGFIHDMETKTMEAIKKLLNIRESDF</sequence>
<dbReference type="OrthoDB" id="9827825at2"/>